<evidence type="ECO:0000259" key="1">
    <source>
        <dbReference type="Pfam" id="PF00149"/>
    </source>
</evidence>
<dbReference type="RefSeq" id="WP_219201110.1">
    <property type="nucleotide sequence ID" value="NZ_JAHWQX010000002.1"/>
</dbReference>
<gene>
    <name evidence="2" type="ORF">KY465_07800</name>
</gene>
<dbReference type="EMBL" id="JAHWQX010000002">
    <property type="protein sequence ID" value="MBW3097180.1"/>
    <property type="molecule type" value="Genomic_DNA"/>
</dbReference>
<evidence type="ECO:0000313" key="3">
    <source>
        <dbReference type="Proteomes" id="UP001430804"/>
    </source>
</evidence>
<evidence type="ECO:0000313" key="2">
    <source>
        <dbReference type="EMBL" id="MBW3097180.1"/>
    </source>
</evidence>
<organism evidence="2 3">
    <name type="scientific">Pseudohoeflea coraliihabitans</name>
    <dbReference type="NCBI Taxonomy" id="2860393"/>
    <lineage>
        <taxon>Bacteria</taxon>
        <taxon>Pseudomonadati</taxon>
        <taxon>Pseudomonadota</taxon>
        <taxon>Alphaproteobacteria</taxon>
        <taxon>Hyphomicrobiales</taxon>
        <taxon>Rhizobiaceae</taxon>
        <taxon>Pseudohoeflea</taxon>
    </lineage>
</organism>
<dbReference type="PANTHER" id="PTHR43143">
    <property type="entry name" value="METALLOPHOSPHOESTERASE, CALCINEURIN SUPERFAMILY"/>
    <property type="match status" value="1"/>
</dbReference>
<dbReference type="InterPro" id="IPR051918">
    <property type="entry name" value="STPP_CPPED1"/>
</dbReference>
<sequence>MTAFSMLHLSDTHLSDRFDHFRRNNELMLDVLQKSDHDLIIHTGDITLDGIRHEKDFQFCQSFYGDLSREIHYIPGNHDVGDNPRLGRPQSENGSAISQERMERYLAYYGTDRWTIDRASWRMVGINSLLVGTGLPREQEQEEWVRNVLENVGDRHLALFTHQPFFVDEPDPIELSYWTVDPEGRESLRFLMEHPNLKVIASGHLHQQRARRFGSVELIWCPSVAFTTREQLVPEMGGQRQVGYLEHVFHDDGSVATQVRTHPDFQNSHLDDCIGVVYPFA</sequence>
<name>A0ABS6WMR8_9HYPH</name>
<reference evidence="2" key="1">
    <citation type="submission" date="2021-07" db="EMBL/GenBank/DDBJ databases">
        <title>Pseudohoeflea marina sp. nov. a polyhydroxyalcanoate-producing bacterium.</title>
        <authorList>
            <person name="Zheng W."/>
            <person name="Yu S."/>
            <person name="Huang Y."/>
        </authorList>
    </citation>
    <scope>NUCLEOTIDE SEQUENCE</scope>
    <source>
        <strain evidence="2">DP4N28-3</strain>
    </source>
</reference>
<dbReference type="InterPro" id="IPR004843">
    <property type="entry name" value="Calcineurin-like_PHP"/>
</dbReference>
<dbReference type="PANTHER" id="PTHR43143:SF1">
    <property type="entry name" value="SERINE_THREONINE-PROTEIN PHOSPHATASE CPPED1"/>
    <property type="match status" value="1"/>
</dbReference>
<comment type="caution">
    <text evidence="2">The sequence shown here is derived from an EMBL/GenBank/DDBJ whole genome shotgun (WGS) entry which is preliminary data.</text>
</comment>
<proteinExistence type="predicted"/>
<keyword evidence="3" id="KW-1185">Reference proteome</keyword>
<dbReference type="Proteomes" id="UP001430804">
    <property type="component" value="Unassembled WGS sequence"/>
</dbReference>
<accession>A0ABS6WMR8</accession>
<protein>
    <submittedName>
        <fullName evidence="2">Metallophosphoesterase</fullName>
    </submittedName>
</protein>
<dbReference type="Pfam" id="PF00149">
    <property type="entry name" value="Metallophos"/>
    <property type="match status" value="1"/>
</dbReference>
<feature type="domain" description="Calcineurin-like phosphoesterase" evidence="1">
    <location>
        <begin position="6"/>
        <end position="207"/>
    </location>
</feature>